<dbReference type="Proteomes" id="UP000782843">
    <property type="component" value="Unassembled WGS sequence"/>
</dbReference>
<dbReference type="SUPFAM" id="SSF53756">
    <property type="entry name" value="UDP-Glycosyltransferase/glycogen phosphorylase"/>
    <property type="match status" value="1"/>
</dbReference>
<dbReference type="Pfam" id="PF03033">
    <property type="entry name" value="Glyco_transf_28"/>
    <property type="match status" value="1"/>
</dbReference>
<dbReference type="Pfam" id="PF04101">
    <property type="entry name" value="Glyco_tran_28_C"/>
    <property type="match status" value="1"/>
</dbReference>
<dbReference type="CDD" id="cd03785">
    <property type="entry name" value="GT28_MurG"/>
    <property type="match status" value="1"/>
</dbReference>
<comment type="caution">
    <text evidence="5">The sequence shown here is derived from an EMBL/GenBank/DDBJ whole genome shotgun (WGS) entry which is preliminary data.</text>
</comment>
<reference evidence="5" key="1">
    <citation type="submission" date="2020-04" db="EMBL/GenBank/DDBJ databases">
        <authorList>
            <person name="Zhang T."/>
        </authorList>
    </citation>
    <scope>NUCLEOTIDE SEQUENCE</scope>
    <source>
        <strain evidence="5">HKST-UBA10</strain>
    </source>
</reference>
<dbReference type="GO" id="GO:0005975">
    <property type="term" value="P:carbohydrate metabolic process"/>
    <property type="evidence" value="ECO:0007669"/>
    <property type="project" value="InterPro"/>
</dbReference>
<dbReference type="GO" id="GO:0016758">
    <property type="term" value="F:hexosyltransferase activity"/>
    <property type="evidence" value="ECO:0007669"/>
    <property type="project" value="InterPro"/>
</dbReference>
<organism evidence="5 6">
    <name type="scientific">Candidatus Dojkabacteria bacterium</name>
    <dbReference type="NCBI Taxonomy" id="2099670"/>
    <lineage>
        <taxon>Bacteria</taxon>
        <taxon>Candidatus Dojkabacteria</taxon>
    </lineage>
</organism>
<evidence type="ECO:0000259" key="4">
    <source>
        <dbReference type="Pfam" id="PF04101"/>
    </source>
</evidence>
<evidence type="ECO:0000259" key="3">
    <source>
        <dbReference type="Pfam" id="PF03033"/>
    </source>
</evidence>
<keyword evidence="1 5" id="KW-0328">Glycosyltransferase</keyword>
<evidence type="ECO:0000313" key="6">
    <source>
        <dbReference type="Proteomes" id="UP000782843"/>
    </source>
</evidence>
<feature type="domain" description="Glycosyltransferase family 28 N-terminal" evidence="3">
    <location>
        <begin position="13"/>
        <end position="157"/>
    </location>
</feature>
<dbReference type="PANTHER" id="PTHR21015">
    <property type="entry name" value="UDP-N-ACETYLGLUCOSAMINE--N-ACETYLMURAMYL-(PENTAPEPTIDE) PYROPHOSPHORYL-UNDECAPRENOL N-ACETYLGLUCOSAMINE TRANSFERASE 1"/>
    <property type="match status" value="1"/>
</dbReference>
<dbReference type="Gene3D" id="3.40.50.2000">
    <property type="entry name" value="Glycogen Phosphorylase B"/>
    <property type="match status" value="2"/>
</dbReference>
<proteinExistence type="predicted"/>
<name>A0A955RII6_9BACT</name>
<dbReference type="EC" id="2.4.-.-" evidence="5"/>
<evidence type="ECO:0000256" key="1">
    <source>
        <dbReference type="ARBA" id="ARBA00022676"/>
    </source>
</evidence>
<protein>
    <submittedName>
        <fullName evidence="5">Glycosyltransferase</fullName>
        <ecNumber evidence="5">2.4.-.-</ecNumber>
    </submittedName>
</protein>
<dbReference type="GO" id="GO:1901137">
    <property type="term" value="P:carbohydrate derivative biosynthetic process"/>
    <property type="evidence" value="ECO:0007669"/>
    <property type="project" value="UniProtKB-ARBA"/>
</dbReference>
<dbReference type="InterPro" id="IPR004276">
    <property type="entry name" value="GlycoTrans_28_N"/>
</dbReference>
<dbReference type="EMBL" id="JAGQLG010000130">
    <property type="protein sequence ID" value="MCA9382425.1"/>
    <property type="molecule type" value="Genomic_DNA"/>
</dbReference>
<gene>
    <name evidence="5" type="ORF">KC660_03400</name>
</gene>
<sequence length="377" mass="42722">MKSGENKPKVLITGGHLTPALAVAEELEERIGKDHLIWVGTKYTTTENTETSAEFNTISRLGFRFVNLNSGKLFRKWNKFTIKSALYNLYLIPVGFVRAAKIIYKEQPDIVMSFGGYLAVPICFWARLKSIKVYTHEQTLTTGLANKIVARFSSKVFVSWKENLKDYSEDKAVFTGNPLPDIFKKAYKLPQKKLFNNDLITIMITGGNQGSHRINEAVKPILLKLLRNCNVIHQSGNTSPTYDYTELKKLEEKFKDMRGKYLVYDYDSTINHALQMRNSDLVISRAGANTITVLSLYKQKAILIPIPWSSKNEQLLNAKYYEKTGLGTVLEQDKLTPDSLLTLIEQMLNQNNSLTVLKEIAIPLDAEIKICDILLGD</sequence>
<accession>A0A955RII6</accession>
<reference evidence="5" key="2">
    <citation type="journal article" date="2021" name="Microbiome">
        <title>Successional dynamics and alternative stable states in a saline activated sludge microbial community over 9 years.</title>
        <authorList>
            <person name="Wang Y."/>
            <person name="Ye J."/>
            <person name="Ju F."/>
            <person name="Liu L."/>
            <person name="Boyd J.A."/>
            <person name="Deng Y."/>
            <person name="Parks D.H."/>
            <person name="Jiang X."/>
            <person name="Yin X."/>
            <person name="Woodcroft B.J."/>
            <person name="Tyson G.W."/>
            <person name="Hugenholtz P."/>
            <person name="Polz M.F."/>
            <person name="Zhang T."/>
        </authorList>
    </citation>
    <scope>NUCLEOTIDE SEQUENCE</scope>
    <source>
        <strain evidence="5">HKST-UBA10</strain>
    </source>
</reference>
<dbReference type="InterPro" id="IPR007235">
    <property type="entry name" value="Glyco_trans_28_C"/>
</dbReference>
<keyword evidence="2 5" id="KW-0808">Transferase</keyword>
<dbReference type="PANTHER" id="PTHR21015:SF22">
    <property type="entry name" value="GLYCOSYLTRANSFERASE"/>
    <property type="match status" value="1"/>
</dbReference>
<evidence type="ECO:0000256" key="2">
    <source>
        <dbReference type="ARBA" id="ARBA00022679"/>
    </source>
</evidence>
<dbReference type="AlphaFoldDB" id="A0A955RII6"/>
<feature type="domain" description="Glycosyl transferase family 28 C-terminal" evidence="4">
    <location>
        <begin position="201"/>
        <end position="354"/>
    </location>
</feature>
<evidence type="ECO:0000313" key="5">
    <source>
        <dbReference type="EMBL" id="MCA9382425.1"/>
    </source>
</evidence>